<dbReference type="AlphaFoldDB" id="B0ENW7"/>
<dbReference type="OrthoDB" id="33259at2759"/>
<dbReference type="EMBL" id="DS550149">
    <property type="protein sequence ID" value="EDR23779.1"/>
    <property type="molecule type" value="Genomic_DNA"/>
</dbReference>
<keyword evidence="1" id="KW-0732">Signal</keyword>
<evidence type="ECO:0000313" key="2">
    <source>
        <dbReference type="EMBL" id="EDR23779.1"/>
    </source>
</evidence>
<gene>
    <name evidence="2" type="ORF">EDI_071190</name>
</gene>
<evidence type="ECO:0000256" key="1">
    <source>
        <dbReference type="SAM" id="SignalP"/>
    </source>
</evidence>
<feature type="chain" id="PRO_5012067694" evidence="1">
    <location>
        <begin position="16"/>
        <end position="437"/>
    </location>
</feature>
<feature type="signal peptide" evidence="1">
    <location>
        <begin position="1"/>
        <end position="15"/>
    </location>
</feature>
<dbReference type="KEGG" id="edi:EDI_071190"/>
<organism evidence="3">
    <name type="scientific">Entamoeba dispar (strain ATCC PRA-260 / SAW760)</name>
    <dbReference type="NCBI Taxonomy" id="370354"/>
    <lineage>
        <taxon>Eukaryota</taxon>
        <taxon>Amoebozoa</taxon>
        <taxon>Evosea</taxon>
        <taxon>Archamoebae</taxon>
        <taxon>Mastigamoebida</taxon>
        <taxon>Entamoebidae</taxon>
        <taxon>Entamoeba</taxon>
    </lineage>
</organism>
<name>B0ENW7_ENTDS</name>
<dbReference type="InterPro" id="IPR009030">
    <property type="entry name" value="Growth_fac_rcpt_cys_sf"/>
</dbReference>
<dbReference type="GeneID" id="5884977"/>
<dbReference type="VEuPathDB" id="AmoebaDB:EDI_071190"/>
<sequence length="437" mass="50538">MWFCLLLLFISFCNGEYCQKVEGNDIVIYANTSCSDYTLTSNKLTGDYTKYSSVIISVSNYYGISDFGSVNPFKARKVIIQIEEMSTSHSFLSFVNIETNFRLELVKSPYSFKNVQFTFYNGNSPTRIIGDVDGLLVSGSDDYDSNYHLPIQRTYFNSIPINLKFSSDISIQYLISSYEGSINKITPKSSNDKYFSQTCGGMVRYFSYKNIAIYDITTECNHQFKKDEEDDFNSFIVTITVSLSNYCQISLSTNNYIIRNNNRPSITHTVYTYPNQWLKYESSNQAIFKIYRKKEPYQKIEFSLTIEQSNEGTTLIKEVENNDKSISTVIISSSKPLYVLDDVKFSETTLTTKKSQIMIIGMKGITLDSIGYKNCNMMIYKEKTKECIECEKRYYLNSNKECQYNSHCIKINNQNHCIECEYGYYLNLNTKHAKYSK</sequence>
<proteinExistence type="predicted"/>
<evidence type="ECO:0000313" key="3">
    <source>
        <dbReference type="Proteomes" id="UP000008076"/>
    </source>
</evidence>
<dbReference type="RefSeq" id="XP_001739830.1">
    <property type="nucleotide sequence ID" value="XM_001739778.1"/>
</dbReference>
<dbReference type="eggNOG" id="KOG0192">
    <property type="taxonomic scope" value="Eukaryota"/>
</dbReference>
<protein>
    <submittedName>
        <fullName evidence="2">Uncharacterized protein</fullName>
    </submittedName>
</protein>
<accession>B0ENW7</accession>
<dbReference type="Proteomes" id="UP000008076">
    <property type="component" value="Unassembled WGS sequence"/>
</dbReference>
<reference evidence="3" key="1">
    <citation type="submission" date="2007-12" db="EMBL/GenBank/DDBJ databases">
        <title>Annotation of Entamoeba dispar SAW760.</title>
        <authorList>
            <person name="Lorenzi H."/>
            <person name="Inman J."/>
            <person name="Schobel S."/>
            <person name="Amedeo P."/>
            <person name="Caler E."/>
        </authorList>
    </citation>
    <scope>NUCLEOTIDE SEQUENCE [LARGE SCALE GENOMIC DNA]</scope>
    <source>
        <strain evidence="3">ATCC PRA-260 / SAW760</strain>
    </source>
</reference>
<keyword evidence="3" id="KW-1185">Reference proteome</keyword>
<dbReference type="SUPFAM" id="SSF57184">
    <property type="entry name" value="Growth factor receptor domain"/>
    <property type="match status" value="1"/>
</dbReference>